<dbReference type="RefSeq" id="XP_003677503.1">
    <property type="nucleotide sequence ID" value="XM_003677455.1"/>
</dbReference>
<keyword evidence="1" id="KW-0812">Transmembrane</keyword>
<reference key="2">
    <citation type="submission" date="2011-08" db="EMBL/GenBank/DDBJ databases">
        <title>Genome sequence of Naumovozyma castellii.</title>
        <authorList>
            <person name="Gordon J.L."/>
            <person name="Armisen D."/>
            <person name="Proux-Wera E."/>
            <person name="OhEigeartaigh S.S."/>
            <person name="Byrne K.P."/>
            <person name="Wolfe K.H."/>
        </authorList>
    </citation>
    <scope>NUCLEOTIDE SEQUENCE</scope>
    <source>
        <strain>Type strain:CBS 4309</strain>
    </source>
</reference>
<keyword evidence="1" id="KW-1133">Transmembrane helix</keyword>
<keyword evidence="1" id="KW-0472">Membrane</keyword>
<keyword evidence="3" id="KW-1185">Reference proteome</keyword>
<gene>
    <name evidence="2" type="primary">NCAS0G02640</name>
    <name evidence="2" type="ordered locus">NCAS_0G02640</name>
</gene>
<evidence type="ECO:0000313" key="3">
    <source>
        <dbReference type="Proteomes" id="UP000001640"/>
    </source>
</evidence>
<sequence length="135" mass="15420">MNEIFTDKAENRELLVPGSIIALGMFFTGRILTNKQNWSHKNLNILGKLSTSLPSRILIPWTMAGIVFSKWTPVAWGNLIKKEPTGLVLSTYHSIKSGYEENVIRVKESIYRNADDYLQRSVRQARKSIINKLND</sequence>
<dbReference type="FunCoup" id="G0VIB6">
    <property type="interactions" value="56"/>
</dbReference>
<name>G0VIB6_NAUCA</name>
<dbReference type="eggNOG" id="ENOG502S31N">
    <property type="taxonomic scope" value="Eukaryota"/>
</dbReference>
<dbReference type="GeneID" id="96904816"/>
<dbReference type="Proteomes" id="UP000001640">
    <property type="component" value="Chromosome 7"/>
</dbReference>
<dbReference type="HOGENOM" id="CLU_1886309_0_0_1"/>
<dbReference type="KEGG" id="ncs:NCAS_0G02640"/>
<dbReference type="EMBL" id="HE576758">
    <property type="protein sequence ID" value="CCC71151.1"/>
    <property type="molecule type" value="Genomic_DNA"/>
</dbReference>
<feature type="transmembrane region" description="Helical" evidence="1">
    <location>
        <begin position="14"/>
        <end position="33"/>
    </location>
</feature>
<proteinExistence type="predicted"/>
<dbReference type="AlphaFoldDB" id="G0VIB6"/>
<evidence type="ECO:0000256" key="1">
    <source>
        <dbReference type="SAM" id="Phobius"/>
    </source>
</evidence>
<dbReference type="OrthoDB" id="4039294at2759"/>
<accession>G0VIB6</accession>
<dbReference type="InParanoid" id="G0VIB6"/>
<organism evidence="2 3">
    <name type="scientific">Naumovozyma castellii</name>
    <name type="common">Yeast</name>
    <name type="synonym">Saccharomyces castellii</name>
    <dbReference type="NCBI Taxonomy" id="27288"/>
    <lineage>
        <taxon>Eukaryota</taxon>
        <taxon>Fungi</taxon>
        <taxon>Dikarya</taxon>
        <taxon>Ascomycota</taxon>
        <taxon>Saccharomycotina</taxon>
        <taxon>Saccharomycetes</taxon>
        <taxon>Saccharomycetales</taxon>
        <taxon>Saccharomycetaceae</taxon>
        <taxon>Naumovozyma</taxon>
    </lineage>
</organism>
<dbReference type="STRING" id="1064592.G0VIB6"/>
<reference evidence="2 3" key="1">
    <citation type="journal article" date="2011" name="Proc. Natl. Acad. Sci. U.S.A.">
        <title>Evolutionary erosion of yeast sex chromosomes by mating-type switching accidents.</title>
        <authorList>
            <person name="Gordon J.L."/>
            <person name="Armisen D."/>
            <person name="Proux-Wera E."/>
            <person name="Oheigeartaigh S.S."/>
            <person name="Byrne K.P."/>
            <person name="Wolfe K.H."/>
        </authorList>
    </citation>
    <scope>NUCLEOTIDE SEQUENCE [LARGE SCALE GENOMIC DNA]</scope>
    <source>
        <strain evidence="3">ATCC 76901 / BCRC 22586 / CBS 4309 / NBRC 1992 / NRRL Y-12630</strain>
    </source>
</reference>
<evidence type="ECO:0000313" key="2">
    <source>
        <dbReference type="EMBL" id="CCC71151.1"/>
    </source>
</evidence>
<protein>
    <submittedName>
        <fullName evidence="2">Uncharacterized protein</fullName>
    </submittedName>
</protein>